<name>A0A2U8W5I0_9HYPH</name>
<gene>
    <name evidence="1" type="ORF">DK389_13290</name>
</gene>
<evidence type="ECO:0000313" key="2">
    <source>
        <dbReference type="Proteomes" id="UP000245926"/>
    </source>
</evidence>
<reference evidence="2" key="1">
    <citation type="submission" date="2018-05" db="EMBL/GenBank/DDBJ databases">
        <title>Complete Genome Sequence of Methylobacterium sp. 17SD2-17.</title>
        <authorList>
            <person name="Srinivasan S."/>
        </authorList>
    </citation>
    <scope>NUCLEOTIDE SEQUENCE [LARGE SCALE GENOMIC DNA]</scope>
    <source>
        <strain evidence="2">17SD2-17</strain>
    </source>
</reference>
<dbReference type="AlphaFoldDB" id="A0A2U8W5I0"/>
<dbReference type="Proteomes" id="UP000245926">
    <property type="component" value="Chromosome"/>
</dbReference>
<accession>A0A2U8W5I0</accession>
<dbReference type="KEGG" id="mets:DK389_13290"/>
<sequence>MSMILVDFLKIIFKTFLRGHREDHNHFDLRVYLDQCRNLNERRGYMYFVEQFAKKSQLWGYRHFLHEQGHRADLPRRPSGSGFKK</sequence>
<proteinExistence type="predicted"/>
<dbReference type="EMBL" id="CP029550">
    <property type="protein sequence ID" value="AWN41309.1"/>
    <property type="molecule type" value="Genomic_DNA"/>
</dbReference>
<protein>
    <submittedName>
        <fullName evidence="1">Uncharacterized protein</fullName>
    </submittedName>
</protein>
<organism evidence="1 2">
    <name type="scientific">Methylobacterium durans</name>
    <dbReference type="NCBI Taxonomy" id="2202825"/>
    <lineage>
        <taxon>Bacteria</taxon>
        <taxon>Pseudomonadati</taxon>
        <taxon>Pseudomonadota</taxon>
        <taxon>Alphaproteobacteria</taxon>
        <taxon>Hyphomicrobiales</taxon>
        <taxon>Methylobacteriaceae</taxon>
        <taxon>Methylobacterium</taxon>
    </lineage>
</organism>
<keyword evidence="2" id="KW-1185">Reference proteome</keyword>
<evidence type="ECO:0000313" key="1">
    <source>
        <dbReference type="EMBL" id="AWN41309.1"/>
    </source>
</evidence>